<comment type="catalytic activity">
    <reaction evidence="1">
        <text>Random endo-hydrolysis of N-acetyl-beta-D-glucosaminide (1-&gt;4)-beta-linkages in chitin and chitodextrins.</text>
        <dbReference type="EC" id="3.2.1.14"/>
    </reaction>
</comment>
<evidence type="ECO:0000259" key="10">
    <source>
        <dbReference type="PROSITE" id="PS51910"/>
    </source>
</evidence>
<keyword evidence="2 7" id="KW-0378">Hydrolase</keyword>
<evidence type="ECO:0000256" key="5">
    <source>
        <dbReference type="ARBA" id="ARBA00023295"/>
    </source>
</evidence>
<dbReference type="EMBL" id="KN824830">
    <property type="protein sequence ID" value="KIL00604.1"/>
    <property type="molecule type" value="Genomic_DNA"/>
</dbReference>
<evidence type="ECO:0000313" key="12">
    <source>
        <dbReference type="Proteomes" id="UP000054538"/>
    </source>
</evidence>
<feature type="domain" description="GH18" evidence="10">
    <location>
        <begin position="1"/>
        <end position="351"/>
    </location>
</feature>
<dbReference type="GO" id="GO:0008843">
    <property type="term" value="F:endochitinase activity"/>
    <property type="evidence" value="ECO:0007669"/>
    <property type="project" value="UniProtKB-EC"/>
</dbReference>
<organism evidence="11 12">
    <name type="scientific">Paxillus rubicundulus Ve08.2h10</name>
    <dbReference type="NCBI Taxonomy" id="930991"/>
    <lineage>
        <taxon>Eukaryota</taxon>
        <taxon>Fungi</taxon>
        <taxon>Dikarya</taxon>
        <taxon>Basidiomycota</taxon>
        <taxon>Agaricomycotina</taxon>
        <taxon>Agaricomycetes</taxon>
        <taxon>Agaricomycetidae</taxon>
        <taxon>Boletales</taxon>
        <taxon>Paxilineae</taxon>
        <taxon>Paxillaceae</taxon>
        <taxon>Paxillus</taxon>
    </lineage>
</organism>
<keyword evidence="5 7" id="KW-0326">Glycosidase</keyword>
<keyword evidence="6" id="KW-0624">Polysaccharide degradation</keyword>
<feature type="compositionally biased region" description="Low complexity" evidence="9">
    <location>
        <begin position="356"/>
        <end position="388"/>
    </location>
</feature>
<evidence type="ECO:0000256" key="3">
    <source>
        <dbReference type="ARBA" id="ARBA00023024"/>
    </source>
</evidence>
<sequence length="395" mass="41953">MTYYADWAPPESMDYSLFHTIIFAFALPDSNFALAWDTDTAPGLLRSLVPAAHAASTDVMLSIGGWTGSKYFSTAVSSPQNRAAFVNNICDVYKQYGLDGIDIDWEYPGQPGDRGNIESSSDAANMLEFLKLLKAKLPKPAKISAAVQDTPFAGANGRPMKDVSEFAQVLDFVTMMNYDVSETKQPPGPNAPLWDGCRNLSQPTQTAVAGYNAWTASGFPASQIVLGVPSYGYVVDSSAGRLSSRSSRRAVPEDSGQIQFQSLIDQGLLSQSSDGSFVGAGGFTREWDSCSATPYLYSADQVIPYDDTESLGMKAAWVRKMNMGGVNLFDIHGDTPRHHLTVALRNNLMGVPQAGPAAVSPPTTTPSAIPSAPSAVPSTPSAVPSSPSLLTGIGS</sequence>
<keyword evidence="3" id="KW-0146">Chitin degradation</keyword>
<comment type="similarity">
    <text evidence="8">Belongs to the glycosyl hydrolase 18 family.</text>
</comment>
<dbReference type="Proteomes" id="UP000054538">
    <property type="component" value="Unassembled WGS sequence"/>
</dbReference>
<feature type="region of interest" description="Disordered" evidence="9">
    <location>
        <begin position="353"/>
        <end position="395"/>
    </location>
</feature>
<evidence type="ECO:0000256" key="8">
    <source>
        <dbReference type="RuleBase" id="RU004453"/>
    </source>
</evidence>
<dbReference type="InterPro" id="IPR001579">
    <property type="entry name" value="Glyco_hydro_18_chit_AS"/>
</dbReference>
<dbReference type="Gene3D" id="3.20.20.80">
    <property type="entry name" value="Glycosidases"/>
    <property type="match status" value="2"/>
</dbReference>
<dbReference type="InterPro" id="IPR050314">
    <property type="entry name" value="Glycosyl_Hydrlase_18"/>
</dbReference>
<reference evidence="12" key="2">
    <citation type="submission" date="2015-01" db="EMBL/GenBank/DDBJ databases">
        <title>Evolutionary Origins and Diversification of the Mycorrhizal Mutualists.</title>
        <authorList>
            <consortium name="DOE Joint Genome Institute"/>
            <consortium name="Mycorrhizal Genomics Consortium"/>
            <person name="Kohler A."/>
            <person name="Kuo A."/>
            <person name="Nagy L.G."/>
            <person name="Floudas D."/>
            <person name="Copeland A."/>
            <person name="Barry K.W."/>
            <person name="Cichocki N."/>
            <person name="Veneault-Fourrey C."/>
            <person name="LaButti K."/>
            <person name="Lindquist E.A."/>
            <person name="Lipzen A."/>
            <person name="Lundell T."/>
            <person name="Morin E."/>
            <person name="Murat C."/>
            <person name="Riley R."/>
            <person name="Ohm R."/>
            <person name="Sun H."/>
            <person name="Tunlid A."/>
            <person name="Henrissat B."/>
            <person name="Grigoriev I.V."/>
            <person name="Hibbett D.S."/>
            <person name="Martin F."/>
        </authorList>
    </citation>
    <scope>NUCLEOTIDE SEQUENCE [LARGE SCALE GENOMIC DNA]</scope>
    <source>
        <strain evidence="12">Ve08.2h10</strain>
    </source>
</reference>
<accession>A0A0D0DY37</accession>
<dbReference type="PANTHER" id="PTHR11177">
    <property type="entry name" value="CHITINASE"/>
    <property type="match status" value="1"/>
</dbReference>
<dbReference type="InterPro" id="IPR017853">
    <property type="entry name" value="GH"/>
</dbReference>
<dbReference type="OrthoDB" id="73875at2759"/>
<dbReference type="PANTHER" id="PTHR11177:SF317">
    <property type="entry name" value="CHITINASE 12-RELATED"/>
    <property type="match status" value="1"/>
</dbReference>
<dbReference type="STRING" id="930991.A0A0D0DY37"/>
<dbReference type="GO" id="GO:0000272">
    <property type="term" value="P:polysaccharide catabolic process"/>
    <property type="evidence" value="ECO:0007669"/>
    <property type="project" value="UniProtKB-KW"/>
</dbReference>
<name>A0A0D0DY37_9AGAM</name>
<dbReference type="InParanoid" id="A0A0D0DY37"/>
<dbReference type="Pfam" id="PF00704">
    <property type="entry name" value="Glyco_hydro_18"/>
    <property type="match status" value="1"/>
</dbReference>
<evidence type="ECO:0000256" key="4">
    <source>
        <dbReference type="ARBA" id="ARBA00023277"/>
    </source>
</evidence>
<dbReference type="GO" id="GO:0005576">
    <property type="term" value="C:extracellular region"/>
    <property type="evidence" value="ECO:0007669"/>
    <property type="project" value="TreeGrafter"/>
</dbReference>
<dbReference type="InterPro" id="IPR011583">
    <property type="entry name" value="Chitinase_II/V-like_cat"/>
</dbReference>
<evidence type="ECO:0000313" key="11">
    <source>
        <dbReference type="EMBL" id="KIL00604.1"/>
    </source>
</evidence>
<dbReference type="AlphaFoldDB" id="A0A0D0DY37"/>
<dbReference type="GO" id="GO:0006032">
    <property type="term" value="P:chitin catabolic process"/>
    <property type="evidence" value="ECO:0007669"/>
    <property type="project" value="UniProtKB-KW"/>
</dbReference>
<proteinExistence type="inferred from homology"/>
<protein>
    <submittedName>
        <fullName evidence="11">Glycoside hydrolase family 18 protein</fullName>
    </submittedName>
</protein>
<dbReference type="GO" id="GO:0008061">
    <property type="term" value="F:chitin binding"/>
    <property type="evidence" value="ECO:0007669"/>
    <property type="project" value="InterPro"/>
</dbReference>
<keyword evidence="12" id="KW-1185">Reference proteome</keyword>
<reference evidence="11 12" key="1">
    <citation type="submission" date="2014-04" db="EMBL/GenBank/DDBJ databases">
        <authorList>
            <consortium name="DOE Joint Genome Institute"/>
            <person name="Kuo A."/>
            <person name="Kohler A."/>
            <person name="Jargeat P."/>
            <person name="Nagy L.G."/>
            <person name="Floudas D."/>
            <person name="Copeland A."/>
            <person name="Barry K.W."/>
            <person name="Cichocki N."/>
            <person name="Veneault-Fourrey C."/>
            <person name="LaButti K."/>
            <person name="Lindquist E.A."/>
            <person name="Lipzen A."/>
            <person name="Lundell T."/>
            <person name="Morin E."/>
            <person name="Murat C."/>
            <person name="Sun H."/>
            <person name="Tunlid A."/>
            <person name="Henrissat B."/>
            <person name="Grigoriev I.V."/>
            <person name="Hibbett D.S."/>
            <person name="Martin F."/>
            <person name="Nordberg H.P."/>
            <person name="Cantor M.N."/>
            <person name="Hua S.X."/>
        </authorList>
    </citation>
    <scope>NUCLEOTIDE SEQUENCE [LARGE SCALE GENOMIC DNA]</scope>
    <source>
        <strain evidence="11 12">Ve08.2h10</strain>
    </source>
</reference>
<dbReference type="SUPFAM" id="SSF51445">
    <property type="entry name" value="(Trans)glycosidases"/>
    <property type="match status" value="1"/>
</dbReference>
<evidence type="ECO:0000256" key="7">
    <source>
        <dbReference type="RuleBase" id="RU000489"/>
    </source>
</evidence>
<dbReference type="PROSITE" id="PS51910">
    <property type="entry name" value="GH18_2"/>
    <property type="match status" value="1"/>
</dbReference>
<dbReference type="SMART" id="SM00636">
    <property type="entry name" value="Glyco_18"/>
    <property type="match status" value="1"/>
</dbReference>
<dbReference type="InterPro" id="IPR001223">
    <property type="entry name" value="Glyco_hydro18_cat"/>
</dbReference>
<gene>
    <name evidence="11" type="ORF">PAXRUDRAFT_129472</name>
</gene>
<dbReference type="HOGENOM" id="CLU_002833_6_2_1"/>
<evidence type="ECO:0000256" key="9">
    <source>
        <dbReference type="SAM" id="MobiDB-lite"/>
    </source>
</evidence>
<evidence type="ECO:0000256" key="2">
    <source>
        <dbReference type="ARBA" id="ARBA00022801"/>
    </source>
</evidence>
<dbReference type="PROSITE" id="PS01095">
    <property type="entry name" value="GH18_1"/>
    <property type="match status" value="1"/>
</dbReference>
<evidence type="ECO:0000256" key="6">
    <source>
        <dbReference type="ARBA" id="ARBA00023326"/>
    </source>
</evidence>
<evidence type="ECO:0000256" key="1">
    <source>
        <dbReference type="ARBA" id="ARBA00000822"/>
    </source>
</evidence>
<keyword evidence="4" id="KW-0119">Carbohydrate metabolism</keyword>